<evidence type="ECO:0000313" key="3">
    <source>
        <dbReference type="Proteomes" id="UP000594262"/>
    </source>
</evidence>
<dbReference type="Proteomes" id="UP000594262">
    <property type="component" value="Unplaced"/>
</dbReference>
<keyword evidence="1" id="KW-0472">Membrane</keyword>
<feature type="transmembrane region" description="Helical" evidence="1">
    <location>
        <begin position="137"/>
        <end position="158"/>
    </location>
</feature>
<reference evidence="2" key="1">
    <citation type="submission" date="2021-01" db="UniProtKB">
        <authorList>
            <consortium name="EnsemblMetazoa"/>
        </authorList>
    </citation>
    <scope>IDENTIFICATION</scope>
</reference>
<evidence type="ECO:0000256" key="1">
    <source>
        <dbReference type="SAM" id="Phobius"/>
    </source>
</evidence>
<dbReference type="RefSeq" id="XP_066929656.1">
    <property type="nucleotide sequence ID" value="XM_067073555.1"/>
</dbReference>
<dbReference type="OrthoDB" id="5983149at2759"/>
<evidence type="ECO:0000313" key="2">
    <source>
        <dbReference type="EnsemblMetazoa" id="CLYHEMP002619.1"/>
    </source>
</evidence>
<keyword evidence="1" id="KW-1133">Transmembrane helix</keyword>
<sequence>MNQKCSRCGETFVESYYFRHLNKCQRSKRATEVNFDEFKYNTSNISYKCPNSNIEQTLNDSTNQENVINEDEQNQRNLVFECIEEFASEEVINEMMNGLYDNTEPESQPTSHQMAWLVYFLAFWQYTYSITDTAMKSLITFLHVLFKILIPSSVIGMFPRSLYLFQKEIGFPKNSFKKYVVCTQCHKLYHLEDCSFKLRGEMHSKKCDNILYPEHPQKARRKECGQLLMKTIVSPTGKKTLYPFKIYCYKSLKENLQSLLRDPTFEDKCEAWRKLEKHPDVLSDVYDGRVWKHFSDEENGYPFLNEKRNYGLC</sequence>
<name>A0A7M5V2U9_9CNID</name>
<dbReference type="EnsemblMetazoa" id="CLYHEMT002619.1">
    <property type="protein sequence ID" value="CLYHEMP002619.1"/>
    <property type="gene ID" value="CLYHEMG002619"/>
</dbReference>
<keyword evidence="1" id="KW-0812">Transmembrane</keyword>
<organism evidence="2 3">
    <name type="scientific">Clytia hemisphaerica</name>
    <dbReference type="NCBI Taxonomy" id="252671"/>
    <lineage>
        <taxon>Eukaryota</taxon>
        <taxon>Metazoa</taxon>
        <taxon>Cnidaria</taxon>
        <taxon>Hydrozoa</taxon>
        <taxon>Hydroidolina</taxon>
        <taxon>Leptothecata</taxon>
        <taxon>Obeliida</taxon>
        <taxon>Clytiidae</taxon>
        <taxon>Clytia</taxon>
    </lineage>
</organism>
<accession>A0A7M5V2U9</accession>
<dbReference type="GeneID" id="136817216"/>
<proteinExistence type="predicted"/>
<dbReference type="AlphaFoldDB" id="A0A7M5V2U9"/>
<protein>
    <submittedName>
        <fullName evidence="2">Uncharacterized protein</fullName>
    </submittedName>
</protein>
<keyword evidence="3" id="KW-1185">Reference proteome</keyword>